<dbReference type="Proteomes" id="UP000002214">
    <property type="component" value="Chromosome"/>
</dbReference>
<accession>B7HL41</accession>
<gene>
    <name evidence="1" type="ordered locus">BCAH187_A1694</name>
</gene>
<evidence type="ECO:0000313" key="2">
    <source>
        <dbReference type="Proteomes" id="UP000002214"/>
    </source>
</evidence>
<name>B7HL41_BACC7</name>
<proteinExistence type="predicted"/>
<dbReference type="KEGG" id="bcr:BCAH187_A1694"/>
<dbReference type="EMBL" id="CP001177">
    <property type="protein sequence ID" value="ACJ81123.1"/>
    <property type="molecule type" value="Genomic_DNA"/>
</dbReference>
<sequence length="42" mass="4905">MVAEENRMRSTIIKTSMEVHDVLFNLLRDHFDHTVVCTVKST</sequence>
<dbReference type="HOGENOM" id="CLU_3246763_0_0_9"/>
<reference evidence="1 2" key="1">
    <citation type="submission" date="2008-10" db="EMBL/GenBank/DDBJ databases">
        <title>Genome sequence of Bacillus cereus AH187.</title>
        <authorList>
            <person name="Dodson R.J."/>
            <person name="Durkin A.S."/>
            <person name="Rosovitz M.J."/>
            <person name="Rasko D.A."/>
            <person name="Kolsto A.B."/>
            <person name="Okstad O.A."/>
            <person name="Ravel J."/>
            <person name="Sutton G."/>
        </authorList>
    </citation>
    <scope>NUCLEOTIDE SEQUENCE [LARGE SCALE GENOMIC DNA]</scope>
    <source>
        <strain evidence="1 2">AH187</strain>
    </source>
</reference>
<evidence type="ECO:0000313" key="1">
    <source>
        <dbReference type="EMBL" id="ACJ81123.1"/>
    </source>
</evidence>
<dbReference type="AlphaFoldDB" id="B7HL41"/>
<organism evidence="1 2">
    <name type="scientific">Bacillus cereus (strain AH187)</name>
    <dbReference type="NCBI Taxonomy" id="405534"/>
    <lineage>
        <taxon>Bacteria</taxon>
        <taxon>Bacillati</taxon>
        <taxon>Bacillota</taxon>
        <taxon>Bacilli</taxon>
        <taxon>Bacillales</taxon>
        <taxon>Bacillaceae</taxon>
        <taxon>Bacillus</taxon>
        <taxon>Bacillus cereus group</taxon>
    </lineage>
</organism>
<protein>
    <submittedName>
        <fullName evidence="1">Uncharacterized protein</fullName>
    </submittedName>
</protein>